<keyword evidence="5" id="KW-0175">Coiled coil</keyword>
<keyword evidence="4 7" id="KW-0732">Signal</keyword>
<evidence type="ECO:0000256" key="6">
    <source>
        <dbReference type="SAM" id="MobiDB-lite"/>
    </source>
</evidence>
<proteinExistence type="inferred from homology"/>
<feature type="chain" id="PRO_5042010034" evidence="7">
    <location>
        <begin position="24"/>
        <end position="638"/>
    </location>
</feature>
<dbReference type="AlphaFoldDB" id="A0AAD4MPH6"/>
<comment type="subcellular location">
    <subcellularLocation>
        <location evidence="1">Secreted</location>
    </subcellularLocation>
</comment>
<dbReference type="PANTHER" id="PTHR21700">
    <property type="entry name" value="TRANSTHYRETIN-LIKE FAMILY PROTEIN-RELATED"/>
    <property type="match status" value="1"/>
</dbReference>
<evidence type="ECO:0000256" key="1">
    <source>
        <dbReference type="ARBA" id="ARBA00004613"/>
    </source>
</evidence>
<dbReference type="Pfam" id="PF01060">
    <property type="entry name" value="TTR-52"/>
    <property type="match status" value="1"/>
</dbReference>
<feature type="coiled-coil region" evidence="5">
    <location>
        <begin position="352"/>
        <end position="400"/>
    </location>
</feature>
<dbReference type="GO" id="GO:0005576">
    <property type="term" value="C:extracellular region"/>
    <property type="evidence" value="ECO:0007669"/>
    <property type="project" value="UniProtKB-SubCell"/>
</dbReference>
<keyword evidence="3" id="KW-0964">Secreted</keyword>
<accession>A0AAD4MPH6</accession>
<evidence type="ECO:0000256" key="7">
    <source>
        <dbReference type="SAM" id="SignalP"/>
    </source>
</evidence>
<comment type="caution">
    <text evidence="8">The sequence shown here is derived from an EMBL/GenBank/DDBJ whole genome shotgun (WGS) entry which is preliminary data.</text>
</comment>
<organism evidence="8 9">
    <name type="scientific">Ditylenchus destructor</name>
    <dbReference type="NCBI Taxonomy" id="166010"/>
    <lineage>
        <taxon>Eukaryota</taxon>
        <taxon>Metazoa</taxon>
        <taxon>Ecdysozoa</taxon>
        <taxon>Nematoda</taxon>
        <taxon>Chromadorea</taxon>
        <taxon>Rhabditida</taxon>
        <taxon>Tylenchina</taxon>
        <taxon>Tylenchomorpha</taxon>
        <taxon>Sphaerularioidea</taxon>
        <taxon>Anguinidae</taxon>
        <taxon>Anguininae</taxon>
        <taxon>Ditylenchus</taxon>
    </lineage>
</organism>
<evidence type="ECO:0000313" key="9">
    <source>
        <dbReference type="Proteomes" id="UP001201812"/>
    </source>
</evidence>
<dbReference type="Proteomes" id="UP001201812">
    <property type="component" value="Unassembled WGS sequence"/>
</dbReference>
<evidence type="ECO:0000256" key="2">
    <source>
        <dbReference type="ARBA" id="ARBA00010112"/>
    </source>
</evidence>
<evidence type="ECO:0000256" key="5">
    <source>
        <dbReference type="SAM" id="Coils"/>
    </source>
</evidence>
<dbReference type="EMBL" id="JAKKPZ010000097">
    <property type="protein sequence ID" value="KAI1702531.1"/>
    <property type="molecule type" value="Genomic_DNA"/>
</dbReference>
<evidence type="ECO:0000313" key="8">
    <source>
        <dbReference type="EMBL" id="KAI1702531.1"/>
    </source>
</evidence>
<feature type="compositionally biased region" description="Polar residues" evidence="6">
    <location>
        <begin position="596"/>
        <end position="607"/>
    </location>
</feature>
<sequence length="638" mass="71540">MLNLFLLPLFLFFIHINVKSIHGSLPLSNINETVSTVKVLEIEASGIPTVSGNKTSTERHLYNWEFQWPWTPQRYNVSGRVICGQNPHAVFESFNLQLWEEDFQMFGNTFMGIGAVQQNESFFVTGSATDPLGDIDPYIWVSHYCTDTREKAMDRYYLPHVKNSIVEVSNAVVVLDHVFNKTIPLSGDSILAVTGDVTCGKWSNQTGDIKNGTGTSYRGRFYVIGGATLDPEQAVNDPLIANTFHLSLNHSCTDDKRTLTEFNISLANSRLADFAIRPTFVMDIPDDYGHDGIALAMAHGYQAFQPFLESASMQKYCRFAEEPRMTTVYYGIGNNRTQHIEREMQISLPAELEKAKKEIRNLRRQIETKDSEIRKMNHIMENVTEQLKEAKKRLNGTMISESNGLNPRRQVGFLQRSDSEKSDIPRDPCSVPANLTIKDNMLQTDCIDQDEIAVQTESKSSTWRVPRNNRDNSERLARGALRDEYLVSQSSPVPKPRTFVTSVRRSHAKESLEFTNKNLAGAQESTAERGNNHEAMLLIHEFIGTTDQTSQGSIVERNHQQKGGSSAKESGTSAVQQHSSDIVKKGGFGKGRRNSKLQSLQHKTLSENGKIESSKHNPVGALLFPALHLPSNDNDGGW</sequence>
<dbReference type="InterPro" id="IPR038479">
    <property type="entry name" value="Transthyretin-like_sf"/>
</dbReference>
<dbReference type="Gene3D" id="2.60.40.3330">
    <property type="match status" value="1"/>
</dbReference>
<gene>
    <name evidence="8" type="ORF">DdX_15430</name>
</gene>
<feature type="compositionally biased region" description="Polar residues" evidence="6">
    <location>
        <begin position="561"/>
        <end position="580"/>
    </location>
</feature>
<keyword evidence="9" id="KW-1185">Reference proteome</keyword>
<dbReference type="InterPro" id="IPR001534">
    <property type="entry name" value="Transthyretin-like"/>
</dbReference>
<feature type="signal peptide" evidence="7">
    <location>
        <begin position="1"/>
        <end position="23"/>
    </location>
</feature>
<feature type="region of interest" description="Disordered" evidence="6">
    <location>
        <begin position="547"/>
        <end position="616"/>
    </location>
</feature>
<evidence type="ECO:0000256" key="3">
    <source>
        <dbReference type="ARBA" id="ARBA00022525"/>
    </source>
</evidence>
<comment type="similarity">
    <text evidence="2">Belongs to the nematode transthyretin-like family.</text>
</comment>
<protein>
    <submittedName>
        <fullName evidence="8">Transthyretin-like family domain-containing protein</fullName>
    </submittedName>
</protein>
<dbReference type="GO" id="GO:0009986">
    <property type="term" value="C:cell surface"/>
    <property type="evidence" value="ECO:0007669"/>
    <property type="project" value="InterPro"/>
</dbReference>
<evidence type="ECO:0000256" key="4">
    <source>
        <dbReference type="ARBA" id="ARBA00022729"/>
    </source>
</evidence>
<reference evidence="8" key="1">
    <citation type="submission" date="2022-01" db="EMBL/GenBank/DDBJ databases">
        <title>Genome Sequence Resource for Two Populations of Ditylenchus destructor, the Migratory Endoparasitic Phytonematode.</title>
        <authorList>
            <person name="Zhang H."/>
            <person name="Lin R."/>
            <person name="Xie B."/>
        </authorList>
    </citation>
    <scope>NUCLEOTIDE SEQUENCE</scope>
    <source>
        <strain evidence="8">BazhouSP</strain>
    </source>
</reference>
<name>A0AAD4MPH6_9BILA</name>